<sequence length="121" mass="13463">MDERWRHWASEPPPLLGGPGWRRNGPPGQAVPSASPSRHPPTPLLMWLQGMEGLQLTFRRPKLGRGLHEHLALQLPRPPPLLQARPVCIQPGKHPSLFQPPPPSSSSSIQAWARATHLPKF</sequence>
<dbReference type="Proteomes" id="UP000829364">
    <property type="component" value="Chromosome 2"/>
</dbReference>
<feature type="region of interest" description="Disordered" evidence="1">
    <location>
        <begin position="83"/>
        <end position="108"/>
    </location>
</feature>
<feature type="region of interest" description="Disordered" evidence="1">
    <location>
        <begin position="1"/>
        <end position="42"/>
    </location>
</feature>
<gene>
    <name evidence="2" type="ORF">JDV02_003055</name>
</gene>
<dbReference type="EMBL" id="CP086355">
    <property type="protein sequence ID" value="UNI16633.1"/>
    <property type="molecule type" value="Genomic_DNA"/>
</dbReference>
<organism evidence="2 3">
    <name type="scientific">Purpureocillium takamizusanense</name>
    <dbReference type="NCBI Taxonomy" id="2060973"/>
    <lineage>
        <taxon>Eukaryota</taxon>
        <taxon>Fungi</taxon>
        <taxon>Dikarya</taxon>
        <taxon>Ascomycota</taxon>
        <taxon>Pezizomycotina</taxon>
        <taxon>Sordariomycetes</taxon>
        <taxon>Hypocreomycetidae</taxon>
        <taxon>Hypocreales</taxon>
        <taxon>Ophiocordycipitaceae</taxon>
        <taxon>Purpureocillium</taxon>
    </lineage>
</organism>
<dbReference type="KEGG" id="ptkz:JDV02_003055"/>
<accession>A0A9Q8QC70</accession>
<evidence type="ECO:0000313" key="2">
    <source>
        <dbReference type="EMBL" id="UNI16633.1"/>
    </source>
</evidence>
<proteinExistence type="predicted"/>
<reference evidence="2" key="1">
    <citation type="submission" date="2021-11" db="EMBL/GenBank/DDBJ databases">
        <title>Purpureocillium_takamizusanense_genome.</title>
        <authorList>
            <person name="Nguyen N.-H."/>
        </authorList>
    </citation>
    <scope>NUCLEOTIDE SEQUENCE</scope>
    <source>
        <strain evidence="2">PT3</strain>
    </source>
</reference>
<evidence type="ECO:0000256" key="1">
    <source>
        <dbReference type="SAM" id="MobiDB-lite"/>
    </source>
</evidence>
<dbReference type="AlphaFoldDB" id="A0A9Q8QC70"/>
<name>A0A9Q8QC70_9HYPO</name>
<keyword evidence="3" id="KW-1185">Reference proteome</keyword>
<dbReference type="GeneID" id="72065015"/>
<protein>
    <submittedName>
        <fullName evidence="2">Uncharacterized protein</fullName>
    </submittedName>
</protein>
<evidence type="ECO:0000313" key="3">
    <source>
        <dbReference type="Proteomes" id="UP000829364"/>
    </source>
</evidence>
<dbReference type="RefSeq" id="XP_047840114.1">
    <property type="nucleotide sequence ID" value="XM_047984141.1"/>
</dbReference>